<keyword evidence="2" id="KW-1185">Reference proteome</keyword>
<keyword evidence="1" id="KW-0966">Cell projection</keyword>
<keyword evidence="1" id="KW-0282">Flagellum</keyword>
<accession>A0ABU6MBM3</accession>
<dbReference type="InterPro" id="IPR013367">
    <property type="entry name" value="Flagellar_put"/>
</dbReference>
<organism evidence="1 2">
    <name type="scientific">Heyndrickxia acidicola</name>
    <dbReference type="NCBI Taxonomy" id="209389"/>
    <lineage>
        <taxon>Bacteria</taxon>
        <taxon>Bacillati</taxon>
        <taxon>Bacillota</taxon>
        <taxon>Bacilli</taxon>
        <taxon>Bacillales</taxon>
        <taxon>Bacillaceae</taxon>
        <taxon>Heyndrickxia</taxon>
    </lineage>
</organism>
<evidence type="ECO:0000313" key="1">
    <source>
        <dbReference type="EMBL" id="MED1202069.1"/>
    </source>
</evidence>
<evidence type="ECO:0000313" key="2">
    <source>
        <dbReference type="Proteomes" id="UP001341444"/>
    </source>
</evidence>
<reference evidence="1 2" key="1">
    <citation type="submission" date="2023-03" db="EMBL/GenBank/DDBJ databases">
        <title>Bacillus Genome Sequencing.</title>
        <authorList>
            <person name="Dunlap C."/>
        </authorList>
    </citation>
    <scope>NUCLEOTIDE SEQUENCE [LARGE SCALE GENOMIC DNA]</scope>
    <source>
        <strain evidence="1 2">B-23453</strain>
    </source>
</reference>
<gene>
    <name evidence="1" type="ORF">P4T90_03060</name>
</gene>
<dbReference type="Proteomes" id="UP001341444">
    <property type="component" value="Unassembled WGS sequence"/>
</dbReference>
<dbReference type="EMBL" id="JARMAB010000004">
    <property type="protein sequence ID" value="MED1202069.1"/>
    <property type="molecule type" value="Genomic_DNA"/>
</dbReference>
<keyword evidence="1" id="KW-0969">Cilium</keyword>
<proteinExistence type="predicted"/>
<comment type="caution">
    <text evidence="1">The sequence shown here is derived from an EMBL/GenBank/DDBJ whole genome shotgun (WGS) entry which is preliminary data.</text>
</comment>
<protein>
    <submittedName>
        <fullName evidence="1">TIGR02530 family flagellar biosynthesis protein</fullName>
    </submittedName>
</protein>
<dbReference type="RefSeq" id="WP_066264669.1">
    <property type="nucleotide sequence ID" value="NZ_JARMAB010000004.1"/>
</dbReference>
<name>A0ABU6MBM3_9BACI</name>
<sequence length="128" mass="13957">MGKISFQPIPLKPAVYSQTAKSDTAKNKTSFAQHLNKAKSSYTNKLVISKHAGERLEQRGIKIGPQLWDEISMKVEQAKSKGINDSLVLTKDAALIISAKNNTVITAMDRNEASSQIFTNINGAIVVD</sequence>
<dbReference type="Pfam" id="PF12611">
    <property type="entry name" value="Flagellar_put"/>
    <property type="match status" value="1"/>
</dbReference>
<dbReference type="NCBIfam" id="TIGR02530">
    <property type="entry name" value="flg_new"/>
    <property type="match status" value="1"/>
</dbReference>